<protein>
    <submittedName>
        <fullName evidence="1">Uncharacterized protein</fullName>
    </submittedName>
</protein>
<dbReference type="AlphaFoldDB" id="A0AAN8J1G6"/>
<gene>
    <name evidence="1" type="ORF">GCK32_003216</name>
</gene>
<dbReference type="Proteomes" id="UP001331761">
    <property type="component" value="Unassembled WGS sequence"/>
</dbReference>
<name>A0AAN8J1G6_TRICO</name>
<comment type="caution">
    <text evidence="1">The sequence shown here is derived from an EMBL/GenBank/DDBJ whole genome shotgun (WGS) entry which is preliminary data.</text>
</comment>
<evidence type="ECO:0000313" key="1">
    <source>
        <dbReference type="EMBL" id="KAK5974839.1"/>
    </source>
</evidence>
<keyword evidence="2" id="KW-1185">Reference proteome</keyword>
<dbReference type="EMBL" id="WIXE01013748">
    <property type="protein sequence ID" value="KAK5974839.1"/>
    <property type="molecule type" value="Genomic_DNA"/>
</dbReference>
<evidence type="ECO:0000313" key="2">
    <source>
        <dbReference type="Proteomes" id="UP001331761"/>
    </source>
</evidence>
<proteinExistence type="predicted"/>
<sequence>MFPLRAFFSESSLARELNWKLFRKKRGAVAPKSLPQKSDGLKKAPSKDVAEVKVPSKKVDEVKVPAKKVVETKAPVC</sequence>
<accession>A0AAN8J1G6</accession>
<organism evidence="1 2">
    <name type="scientific">Trichostrongylus colubriformis</name>
    <name type="common">Black scour worm</name>
    <dbReference type="NCBI Taxonomy" id="6319"/>
    <lineage>
        <taxon>Eukaryota</taxon>
        <taxon>Metazoa</taxon>
        <taxon>Ecdysozoa</taxon>
        <taxon>Nematoda</taxon>
        <taxon>Chromadorea</taxon>
        <taxon>Rhabditida</taxon>
        <taxon>Rhabditina</taxon>
        <taxon>Rhabditomorpha</taxon>
        <taxon>Strongyloidea</taxon>
        <taxon>Trichostrongylidae</taxon>
        <taxon>Trichostrongylus</taxon>
    </lineage>
</organism>
<reference evidence="1 2" key="1">
    <citation type="submission" date="2019-10" db="EMBL/GenBank/DDBJ databases">
        <title>Assembly and Annotation for the nematode Trichostrongylus colubriformis.</title>
        <authorList>
            <person name="Martin J."/>
        </authorList>
    </citation>
    <scope>NUCLEOTIDE SEQUENCE [LARGE SCALE GENOMIC DNA]</scope>
    <source>
        <strain evidence="1">G859</strain>
        <tissue evidence="1">Whole worm</tissue>
    </source>
</reference>